<dbReference type="InterPro" id="IPR003373">
    <property type="entry name" value="Fe2_transport_prot-B"/>
</dbReference>
<dbReference type="InterPro" id="IPR041069">
    <property type="entry name" value="FeoB_Cyto"/>
</dbReference>
<dbReference type="Pfam" id="PF17910">
    <property type="entry name" value="FeoB_Cyto"/>
    <property type="match status" value="1"/>
</dbReference>
<evidence type="ECO:0000256" key="4">
    <source>
        <dbReference type="ARBA" id="ARBA00022496"/>
    </source>
</evidence>
<feature type="transmembrane region" description="Helical" evidence="14">
    <location>
        <begin position="455"/>
        <end position="475"/>
    </location>
</feature>
<dbReference type="NCBIfam" id="TIGR00231">
    <property type="entry name" value="small_GTP"/>
    <property type="match status" value="1"/>
</dbReference>
<evidence type="ECO:0000256" key="7">
    <source>
        <dbReference type="ARBA" id="ARBA00022989"/>
    </source>
</evidence>
<dbReference type="InterPro" id="IPR030389">
    <property type="entry name" value="G_FEOB_dom"/>
</dbReference>
<evidence type="ECO:0000256" key="10">
    <source>
        <dbReference type="ARBA" id="ARBA00023134"/>
    </source>
</evidence>
<evidence type="ECO:0000256" key="1">
    <source>
        <dbReference type="ARBA" id="ARBA00004651"/>
    </source>
</evidence>
<keyword evidence="7 14" id="KW-1133">Transmembrane helix</keyword>
<sequence length="708" mass="78238">MSITIALTGNPNSGKTTMFNDLTGSNQYVGNWPGVTVEKKMGYFKDEKEIQIQDLPGIYSLSPYTSEEVVSRNFLLDECPDVILNIVDASNIERNLYLTTQLLELGIPVVIALNMIDVIRKRGDTINIQELERVFGCPVFETSALLKEGSREAVAKAVELAKMQKEQKHLPSIFEGTVEHSIAHIEEIIEKLVPADKVRWYAIKLFERDADIQEKLKLDAEQLAHIEEHIANCEKDLDDDSESIIINQRYLFITKQIERLVIKKNIGEVTLSEKIDSIVTNRFYAIPIFAAVIFLVYYISVTTLGTLATDYTNDIIIGEFVQGNLNEWLERSGTSGWLAGLVVDGVVGGVGAVLGFIPQILLVSFLLAILEDIGYMARIAFIMDKIFRKFGLSGKSFIPMLIGSGCGIPGVMASRTVETESDRRMTILTTTFIPCSAKLPIIALIAGALFGGEWWVAPSAYFMGIFAIVISGIMLKKTKLFASTPSPFVMELPPYHLPVLGNILRVTLERGVSFFKKATTVILLSSIVLWFLQGYGFENGSFAAVENSDESLLAVLGNIIAPLFAPVGFGTWQATVGTVTGLIAKENVVSTLGVLYGFAEVAESGEEFWTLFANDFTKVSAYAFLVFNLLCAPCFAAIGAIKREMNNPAWTWFAITFQCALAYVVSLIIYQLGTFMTTGVFTFGTFAGFGAVVFIVYMLIRRNPYNKY</sequence>
<dbReference type="NCBIfam" id="TIGR00437">
    <property type="entry name" value="feoB"/>
    <property type="match status" value="1"/>
</dbReference>
<dbReference type="InterPro" id="IPR011642">
    <property type="entry name" value="Gate_dom"/>
</dbReference>
<evidence type="ECO:0000256" key="9">
    <source>
        <dbReference type="ARBA" id="ARBA00023065"/>
    </source>
</evidence>
<feature type="transmembrane region" description="Helical" evidence="14">
    <location>
        <begin position="552"/>
        <end position="572"/>
    </location>
</feature>
<dbReference type="Gene3D" id="1.10.287.1770">
    <property type="match status" value="1"/>
</dbReference>
<feature type="transmembrane region" description="Helical" evidence="14">
    <location>
        <begin position="679"/>
        <end position="700"/>
    </location>
</feature>
<keyword evidence="9" id="KW-0406">Ion transport</keyword>
<comment type="subcellular location">
    <subcellularLocation>
        <location evidence="14">Cell inner membrane</location>
        <topology evidence="14">Multi-pass membrane protein</topology>
    </subcellularLocation>
    <subcellularLocation>
        <location evidence="1">Cell membrane</location>
        <topology evidence="1">Multi-pass membrane protein</topology>
    </subcellularLocation>
</comment>
<evidence type="ECO:0000256" key="14">
    <source>
        <dbReference type="RuleBase" id="RU362098"/>
    </source>
</evidence>
<dbReference type="Pfam" id="PF07664">
    <property type="entry name" value="FeoB_C"/>
    <property type="match status" value="1"/>
</dbReference>
<dbReference type="RefSeq" id="WP_334316239.1">
    <property type="nucleotide sequence ID" value="NZ_CP065938.1"/>
</dbReference>
<keyword evidence="5 14" id="KW-0812">Transmembrane</keyword>
<dbReference type="SUPFAM" id="SSF52540">
    <property type="entry name" value="P-loop containing nucleoside triphosphate hydrolases"/>
    <property type="match status" value="1"/>
</dbReference>
<feature type="transmembrane region" description="Helical" evidence="14">
    <location>
        <begin position="283"/>
        <end position="301"/>
    </location>
</feature>
<dbReference type="Pfam" id="PF02421">
    <property type="entry name" value="FeoB_N"/>
    <property type="match status" value="1"/>
</dbReference>
<dbReference type="InterPro" id="IPR027417">
    <property type="entry name" value="P-loop_NTPase"/>
</dbReference>
<dbReference type="InterPro" id="IPR050860">
    <property type="entry name" value="FeoB_GTPase"/>
</dbReference>
<evidence type="ECO:0000256" key="2">
    <source>
        <dbReference type="ARBA" id="ARBA00022448"/>
    </source>
</evidence>
<evidence type="ECO:0000256" key="8">
    <source>
        <dbReference type="ARBA" id="ARBA00023004"/>
    </source>
</evidence>
<dbReference type="Pfam" id="PF07670">
    <property type="entry name" value="Gate"/>
    <property type="match status" value="2"/>
</dbReference>
<keyword evidence="6" id="KW-0547">Nucleotide-binding</keyword>
<dbReference type="InterPro" id="IPR005225">
    <property type="entry name" value="Small_GTP-bd"/>
</dbReference>
<dbReference type="Proteomes" id="UP001058120">
    <property type="component" value="Chromosome"/>
</dbReference>
<evidence type="ECO:0000259" key="15">
    <source>
        <dbReference type="PROSITE" id="PS51711"/>
    </source>
</evidence>
<keyword evidence="8 14" id="KW-0408">Iron</keyword>
<keyword evidence="17" id="KW-1185">Reference proteome</keyword>
<evidence type="ECO:0000313" key="16">
    <source>
        <dbReference type="EMBL" id="UWX06629.1"/>
    </source>
</evidence>
<comment type="similarity">
    <text evidence="14">Belongs to the TRAFAC class TrmE-Era-EngA-EngB-Septin-like GTPase superfamily. FeoB GTPase (TC 9.A.8) family.</text>
</comment>
<feature type="transmembrane region" description="Helical" evidence="14">
    <location>
        <begin position="650"/>
        <end position="673"/>
    </location>
</feature>
<feature type="domain" description="FeoB-type G" evidence="15">
    <location>
        <begin position="2"/>
        <end position="163"/>
    </location>
</feature>
<feature type="transmembrane region" description="Helical" evidence="14">
    <location>
        <begin position="579"/>
        <end position="599"/>
    </location>
</feature>
<evidence type="ECO:0000256" key="6">
    <source>
        <dbReference type="ARBA" id="ARBA00022741"/>
    </source>
</evidence>
<dbReference type="PANTHER" id="PTHR43185:SF1">
    <property type="entry name" value="FE(2+) TRANSPORTER FEOB"/>
    <property type="match status" value="1"/>
</dbReference>
<evidence type="ECO:0000313" key="17">
    <source>
        <dbReference type="Proteomes" id="UP001058120"/>
    </source>
</evidence>
<feature type="transmembrane region" description="Helical" evidence="14">
    <location>
        <begin position="425"/>
        <end position="449"/>
    </location>
</feature>
<proteinExistence type="inferred from homology"/>
<evidence type="ECO:0000256" key="11">
    <source>
        <dbReference type="ARBA" id="ARBA00023136"/>
    </source>
</evidence>
<accession>A0ABY5Y356</accession>
<protein>
    <recommendedName>
        <fullName evidence="12 13">Ferrous iron transport protein B</fullName>
    </recommendedName>
</protein>
<dbReference type="Gene3D" id="3.40.50.300">
    <property type="entry name" value="P-loop containing nucleotide triphosphate hydrolases"/>
    <property type="match status" value="1"/>
</dbReference>
<keyword evidence="10 14" id="KW-0342">GTP-binding</keyword>
<keyword evidence="11 14" id="KW-0472">Membrane</keyword>
<evidence type="ECO:0000256" key="5">
    <source>
        <dbReference type="ARBA" id="ARBA00022692"/>
    </source>
</evidence>
<feature type="transmembrane region" description="Helical" evidence="14">
    <location>
        <begin position="514"/>
        <end position="532"/>
    </location>
</feature>
<evidence type="ECO:0000256" key="3">
    <source>
        <dbReference type="ARBA" id="ARBA00022475"/>
    </source>
</evidence>
<keyword evidence="2 14" id="KW-0813">Transport</keyword>
<keyword evidence="4 14" id="KW-0410">Iron transport</keyword>
<evidence type="ECO:0000256" key="12">
    <source>
        <dbReference type="ARBA" id="ARBA00031200"/>
    </source>
</evidence>
<comment type="function">
    <text evidence="14">Probable transporter of a GTP-driven Fe(2+) uptake system.</text>
</comment>
<keyword evidence="3" id="KW-1003">Cell membrane</keyword>
<organism evidence="16 17">
    <name type="scientific">Taurinivorans muris</name>
    <dbReference type="NCBI Taxonomy" id="2787751"/>
    <lineage>
        <taxon>Bacteria</taxon>
        <taxon>Pseudomonadati</taxon>
        <taxon>Thermodesulfobacteriota</taxon>
        <taxon>Desulfovibrionia</taxon>
        <taxon>Desulfovibrionales</taxon>
        <taxon>Desulfovibrionaceae</taxon>
        <taxon>Taurinivorans</taxon>
    </lineage>
</organism>
<feature type="transmembrane region" description="Helical" evidence="14">
    <location>
        <begin position="619"/>
        <end position="638"/>
    </location>
</feature>
<dbReference type="PROSITE" id="PS51711">
    <property type="entry name" value="G_FEOB"/>
    <property type="match status" value="1"/>
</dbReference>
<name>A0ABY5Y356_9BACT</name>
<reference evidence="16" key="1">
    <citation type="submission" date="2020-12" db="EMBL/GenBank/DDBJ databases">
        <title>Taurinivorans muris gen. nov., sp. nov., fundamental and realized metabolic niche of a ubiquitous sulfidogenic bacterium in the murine intestine.</title>
        <authorList>
            <person name="Ye H."/>
            <person name="Hanson B.T."/>
            <person name="Loy A."/>
        </authorList>
    </citation>
    <scope>NUCLEOTIDE SEQUENCE</scope>
    <source>
        <strain evidence="16">LT0009</strain>
    </source>
</reference>
<dbReference type="CDD" id="cd01879">
    <property type="entry name" value="FeoB"/>
    <property type="match status" value="1"/>
</dbReference>
<feature type="transmembrane region" description="Helical" evidence="14">
    <location>
        <begin position="337"/>
        <end position="370"/>
    </location>
</feature>
<dbReference type="PANTHER" id="PTHR43185">
    <property type="entry name" value="FERROUS IRON TRANSPORT PROTEIN B"/>
    <property type="match status" value="1"/>
</dbReference>
<dbReference type="InterPro" id="IPR011640">
    <property type="entry name" value="Fe2_transport_prot_B_C"/>
</dbReference>
<dbReference type="EMBL" id="CP065938">
    <property type="protein sequence ID" value="UWX06629.1"/>
    <property type="molecule type" value="Genomic_DNA"/>
</dbReference>
<gene>
    <name evidence="16" type="primary">feoB</name>
    <name evidence="16" type="ORF">JBF11_04805</name>
</gene>
<evidence type="ECO:0000256" key="13">
    <source>
        <dbReference type="NCBIfam" id="TIGR00437"/>
    </source>
</evidence>